<dbReference type="EMBL" id="JANEYF010004910">
    <property type="protein sequence ID" value="KAJ8929700.1"/>
    <property type="molecule type" value="Genomic_DNA"/>
</dbReference>
<accession>A0AAV8WTU3</accession>
<reference evidence="1" key="1">
    <citation type="journal article" date="2023" name="Insect Mol. Biol.">
        <title>Genome sequencing provides insights into the evolution of gene families encoding plant cell wall-degrading enzymes in longhorned beetles.</title>
        <authorList>
            <person name="Shin N.R."/>
            <person name="Okamura Y."/>
            <person name="Kirsch R."/>
            <person name="Pauchet Y."/>
        </authorList>
    </citation>
    <scope>NUCLEOTIDE SEQUENCE</scope>
    <source>
        <strain evidence="1">RBIC_L_NR</strain>
    </source>
</reference>
<evidence type="ECO:0000313" key="1">
    <source>
        <dbReference type="EMBL" id="KAJ8929700.1"/>
    </source>
</evidence>
<keyword evidence="2" id="KW-1185">Reference proteome</keyword>
<proteinExistence type="predicted"/>
<organism evidence="1 2">
    <name type="scientific">Rhamnusium bicolor</name>
    <dbReference type="NCBI Taxonomy" id="1586634"/>
    <lineage>
        <taxon>Eukaryota</taxon>
        <taxon>Metazoa</taxon>
        <taxon>Ecdysozoa</taxon>
        <taxon>Arthropoda</taxon>
        <taxon>Hexapoda</taxon>
        <taxon>Insecta</taxon>
        <taxon>Pterygota</taxon>
        <taxon>Neoptera</taxon>
        <taxon>Endopterygota</taxon>
        <taxon>Coleoptera</taxon>
        <taxon>Polyphaga</taxon>
        <taxon>Cucujiformia</taxon>
        <taxon>Chrysomeloidea</taxon>
        <taxon>Cerambycidae</taxon>
        <taxon>Lepturinae</taxon>
        <taxon>Rhagiini</taxon>
        <taxon>Rhamnusium</taxon>
    </lineage>
</organism>
<dbReference type="Proteomes" id="UP001162156">
    <property type="component" value="Unassembled WGS sequence"/>
</dbReference>
<evidence type="ECO:0008006" key="3">
    <source>
        <dbReference type="Google" id="ProtNLM"/>
    </source>
</evidence>
<sequence length="145" mass="16445">MEYKYVELCAKLEQHFDPVTTIYRERDEFYGTSQSPGESIADFYAKIRSLAANCAFGQNLPSILVAKFVWLVKGPIKDRVMEEPVETSIERLLVISMSREATLKVDRTNVNYWVKTEGVSKNFGQTRSGYSKSLIPNVGRTSIPP</sequence>
<name>A0AAV8WTU3_9CUCU</name>
<protein>
    <recommendedName>
        <fullName evidence="3">Retrotransposon gag domain-containing protein</fullName>
    </recommendedName>
</protein>
<dbReference type="AlphaFoldDB" id="A0AAV8WTU3"/>
<comment type="caution">
    <text evidence="1">The sequence shown here is derived from an EMBL/GenBank/DDBJ whole genome shotgun (WGS) entry which is preliminary data.</text>
</comment>
<gene>
    <name evidence="1" type="ORF">NQ314_017594</name>
</gene>
<evidence type="ECO:0000313" key="2">
    <source>
        <dbReference type="Proteomes" id="UP001162156"/>
    </source>
</evidence>